<dbReference type="PRINTS" id="PR00364">
    <property type="entry name" value="DISEASERSIST"/>
</dbReference>
<comment type="caution">
    <text evidence="7">The sequence shown here is derived from an EMBL/GenBank/DDBJ whole genome shotgun (WGS) entry which is preliminary data.</text>
</comment>
<dbReference type="SMART" id="SM00382">
    <property type="entry name" value="AAA"/>
    <property type="match status" value="1"/>
</dbReference>
<reference evidence="7" key="2">
    <citation type="journal article" date="2018" name="BMC Genomics">
        <title>Whole genome sequencing and function prediction of 133 gut anaerobes isolated from chicken caecum in pure cultures.</title>
        <authorList>
            <person name="Medvecky M."/>
            <person name="Cejkova D."/>
            <person name="Polansky O."/>
            <person name="Karasova D."/>
            <person name="Kubasova T."/>
            <person name="Cizek A."/>
            <person name="Rychlik I."/>
        </authorList>
    </citation>
    <scope>NUCLEOTIDE SEQUENCE</scope>
    <source>
        <strain evidence="7">An178</strain>
    </source>
</reference>
<dbReference type="EMBL" id="NFKM01000003">
    <property type="protein sequence ID" value="OUP61473.1"/>
    <property type="molecule type" value="Genomic_DNA"/>
</dbReference>
<evidence type="ECO:0000256" key="4">
    <source>
        <dbReference type="ARBA" id="ARBA00022840"/>
    </source>
</evidence>
<keyword evidence="3" id="KW-0547">Nucleotide-binding</keyword>
<dbReference type="SUPFAM" id="SSF52540">
    <property type="entry name" value="P-loop containing nucleoside triphosphate hydrolases"/>
    <property type="match status" value="1"/>
</dbReference>
<dbReference type="EMBL" id="JAQNCK010000003">
    <property type="protein sequence ID" value="MDC0827427.1"/>
    <property type="molecule type" value="Genomic_DNA"/>
</dbReference>
<dbReference type="Gene3D" id="3.40.50.300">
    <property type="entry name" value="P-loop containing nucleotide triphosphate hydrolases"/>
    <property type="match status" value="1"/>
</dbReference>
<comment type="similarity">
    <text evidence="1">Belongs to the ABC transporter superfamily.</text>
</comment>
<evidence type="ECO:0000313" key="7">
    <source>
        <dbReference type="EMBL" id="OUP61473.1"/>
    </source>
</evidence>
<dbReference type="AlphaFoldDB" id="A0A1Y4LY04"/>
<gene>
    <name evidence="7" type="ORF">B5F14_02465</name>
    <name evidence="6" type="ORF">POG00_01745</name>
</gene>
<protein>
    <submittedName>
        <fullName evidence="6">ABC transporter ATP-binding protein</fullName>
    </submittedName>
    <submittedName>
        <fullName evidence="7">Transposase</fullName>
    </submittedName>
</protein>
<dbReference type="InterPro" id="IPR015860">
    <property type="entry name" value="ABC_transpr_TagH-like"/>
</dbReference>
<evidence type="ECO:0000313" key="6">
    <source>
        <dbReference type="EMBL" id="MDC0827427.1"/>
    </source>
</evidence>
<dbReference type="InterPro" id="IPR027417">
    <property type="entry name" value="P-loop_NTPase"/>
</dbReference>
<evidence type="ECO:0000256" key="3">
    <source>
        <dbReference type="ARBA" id="ARBA00022741"/>
    </source>
</evidence>
<dbReference type="CDD" id="cd03220">
    <property type="entry name" value="ABC_KpsT_Wzt"/>
    <property type="match status" value="1"/>
</dbReference>
<dbReference type="GO" id="GO:0016020">
    <property type="term" value="C:membrane"/>
    <property type="evidence" value="ECO:0007669"/>
    <property type="project" value="InterPro"/>
</dbReference>
<dbReference type="InterPro" id="IPR003593">
    <property type="entry name" value="AAA+_ATPase"/>
</dbReference>
<keyword evidence="8" id="KW-1185">Reference proteome</keyword>
<sequence length="270" mass="30302">MKDYAVKVENISKIYELKNKNNQYKKDKKRFYALKDVSFEIQKGDVVGILGTNGSGKSTLSLVLAGISDIDSGSVHVNGEQALISINTGLNQQLTGLENIRVKGALMGLKKKRIDEIIDDVVNFAELGDFLYQPVKKYSSGMKSRLGFSISLALNPDIFIVDEALSVGDKGFAKKCMDRMMQLRDDEGKTIFFVSHSLSQVKNFCKTGMWIEGGVLQEVGDINQVCEHYSEYVEQLNALKGKEKQKVLDEKFAKRLLPPQKKRKLFSLFN</sequence>
<evidence type="ECO:0000259" key="5">
    <source>
        <dbReference type="PROSITE" id="PS50893"/>
    </source>
</evidence>
<dbReference type="PROSITE" id="PS00211">
    <property type="entry name" value="ABC_TRANSPORTER_1"/>
    <property type="match status" value="1"/>
</dbReference>
<evidence type="ECO:0000256" key="1">
    <source>
        <dbReference type="ARBA" id="ARBA00005417"/>
    </source>
</evidence>
<proteinExistence type="inferred from homology"/>
<dbReference type="Pfam" id="PF00005">
    <property type="entry name" value="ABC_tran"/>
    <property type="match status" value="1"/>
</dbReference>
<dbReference type="Proteomes" id="UP001220658">
    <property type="component" value="Unassembled WGS sequence"/>
</dbReference>
<dbReference type="PANTHER" id="PTHR46743">
    <property type="entry name" value="TEICHOIC ACIDS EXPORT ATP-BINDING PROTEIN TAGH"/>
    <property type="match status" value="1"/>
</dbReference>
<feature type="domain" description="ABC transporter" evidence="5">
    <location>
        <begin position="6"/>
        <end position="238"/>
    </location>
</feature>
<accession>A0A1Y4LY04</accession>
<dbReference type="GO" id="GO:0005524">
    <property type="term" value="F:ATP binding"/>
    <property type="evidence" value="ECO:0007669"/>
    <property type="project" value="UniProtKB-KW"/>
</dbReference>
<dbReference type="InterPro" id="IPR003439">
    <property type="entry name" value="ABC_transporter-like_ATP-bd"/>
</dbReference>
<dbReference type="Proteomes" id="UP000195447">
    <property type="component" value="Unassembled WGS sequence"/>
</dbReference>
<evidence type="ECO:0000313" key="8">
    <source>
        <dbReference type="Proteomes" id="UP000195447"/>
    </source>
</evidence>
<reference evidence="6" key="3">
    <citation type="submission" date="2023-01" db="EMBL/GenBank/DDBJ databases">
        <title>Human gut microbiome strain richness.</title>
        <authorList>
            <person name="Chen-Liaw A."/>
        </authorList>
    </citation>
    <scope>NUCLEOTIDE SEQUENCE</scope>
    <source>
        <strain evidence="6">D55st1_G4_D55t1_190419</strain>
    </source>
</reference>
<dbReference type="InterPro" id="IPR017871">
    <property type="entry name" value="ABC_transporter-like_CS"/>
</dbReference>
<dbReference type="GO" id="GO:0016887">
    <property type="term" value="F:ATP hydrolysis activity"/>
    <property type="evidence" value="ECO:0007669"/>
    <property type="project" value="InterPro"/>
</dbReference>
<dbReference type="RefSeq" id="WP_022356606.1">
    <property type="nucleotide sequence ID" value="NZ_CABKSV010000047.1"/>
</dbReference>
<keyword evidence="2" id="KW-0813">Transport</keyword>
<dbReference type="PROSITE" id="PS50893">
    <property type="entry name" value="ABC_TRANSPORTER_2"/>
    <property type="match status" value="1"/>
</dbReference>
<dbReference type="GO" id="GO:0140359">
    <property type="term" value="F:ABC-type transporter activity"/>
    <property type="evidence" value="ECO:0007669"/>
    <property type="project" value="InterPro"/>
</dbReference>
<dbReference type="InterPro" id="IPR050683">
    <property type="entry name" value="Bact_Polysacc_Export_ATP-bd"/>
</dbReference>
<dbReference type="GeneID" id="79875886"/>
<dbReference type="PANTHER" id="PTHR46743:SF2">
    <property type="entry name" value="TEICHOIC ACIDS EXPORT ATP-BINDING PROTEIN TAGH"/>
    <property type="match status" value="1"/>
</dbReference>
<name>A0A1Y4LY04_9FIRM</name>
<keyword evidence="4 6" id="KW-0067">ATP-binding</keyword>
<evidence type="ECO:0000256" key="2">
    <source>
        <dbReference type="ARBA" id="ARBA00022448"/>
    </source>
</evidence>
<organism evidence="7 8">
    <name type="scientific">Faecalitalea cylindroides</name>
    <dbReference type="NCBI Taxonomy" id="39483"/>
    <lineage>
        <taxon>Bacteria</taxon>
        <taxon>Bacillati</taxon>
        <taxon>Bacillota</taxon>
        <taxon>Erysipelotrichia</taxon>
        <taxon>Erysipelotrichales</taxon>
        <taxon>Erysipelotrichaceae</taxon>
        <taxon>Faecalitalea</taxon>
    </lineage>
</organism>
<reference evidence="8" key="1">
    <citation type="submission" date="2017-04" db="EMBL/GenBank/DDBJ databases">
        <title>Function of individual gut microbiota members based on whole genome sequencing of pure cultures obtained from chicken caecum.</title>
        <authorList>
            <person name="Medvecky M."/>
            <person name="Cejkova D."/>
            <person name="Polansky O."/>
            <person name="Karasova D."/>
            <person name="Kubasova T."/>
            <person name="Cizek A."/>
            <person name="Rychlik I."/>
        </authorList>
    </citation>
    <scope>NUCLEOTIDE SEQUENCE [LARGE SCALE GENOMIC DNA]</scope>
    <source>
        <strain evidence="8">An178</strain>
    </source>
</reference>